<gene>
    <name evidence="1" type="ORF">RF11_05107</name>
</gene>
<sequence length="173" mass="20324">MNWDKSKQFQTMPTFVDDAVWEYFKEINLGDLKHSEGKLKKIIEFMRHYYISDDLYLASYYEFKVKILFPDLLSFGFQNVTRIDPYKTGVLYISTEQCRFIIIKKNSLRAYTTSLTATKNRGLTGPQIFLQEVTDFVQQISINIRVLSTVDEHETDSQEQTLAAFCRSIWSKV</sequence>
<proteinExistence type="predicted"/>
<reference evidence="1 2" key="1">
    <citation type="journal article" date="2014" name="Genome Biol. Evol.">
        <title>The genome of the myxosporean Thelohanellus kitauei shows adaptations to nutrient acquisition within its fish host.</title>
        <authorList>
            <person name="Yang Y."/>
            <person name="Xiong J."/>
            <person name="Zhou Z."/>
            <person name="Huo F."/>
            <person name="Miao W."/>
            <person name="Ran C."/>
            <person name="Liu Y."/>
            <person name="Zhang J."/>
            <person name="Feng J."/>
            <person name="Wang M."/>
            <person name="Wang M."/>
            <person name="Wang L."/>
            <person name="Yao B."/>
        </authorList>
    </citation>
    <scope>NUCLEOTIDE SEQUENCE [LARGE SCALE GENOMIC DNA]</scope>
    <source>
        <strain evidence="1">Wuqing</strain>
    </source>
</reference>
<accession>A0A0C2MA60</accession>
<evidence type="ECO:0000313" key="2">
    <source>
        <dbReference type="Proteomes" id="UP000031668"/>
    </source>
</evidence>
<comment type="caution">
    <text evidence="1">The sequence shown here is derived from an EMBL/GenBank/DDBJ whole genome shotgun (WGS) entry which is preliminary data.</text>
</comment>
<dbReference type="AlphaFoldDB" id="A0A0C2MA60"/>
<organism evidence="1 2">
    <name type="scientific">Thelohanellus kitauei</name>
    <name type="common">Myxosporean</name>
    <dbReference type="NCBI Taxonomy" id="669202"/>
    <lineage>
        <taxon>Eukaryota</taxon>
        <taxon>Metazoa</taxon>
        <taxon>Cnidaria</taxon>
        <taxon>Myxozoa</taxon>
        <taxon>Myxosporea</taxon>
        <taxon>Bivalvulida</taxon>
        <taxon>Platysporina</taxon>
        <taxon>Myxobolidae</taxon>
        <taxon>Thelohanellus</taxon>
    </lineage>
</organism>
<dbReference type="Proteomes" id="UP000031668">
    <property type="component" value="Unassembled WGS sequence"/>
</dbReference>
<evidence type="ECO:0000313" key="1">
    <source>
        <dbReference type="EMBL" id="KII63890.1"/>
    </source>
</evidence>
<keyword evidence="2" id="KW-1185">Reference proteome</keyword>
<name>A0A0C2MA60_THEKT</name>
<protein>
    <submittedName>
        <fullName evidence="1">Uncharacterized protein</fullName>
    </submittedName>
</protein>
<dbReference type="EMBL" id="JWZT01004536">
    <property type="protein sequence ID" value="KII63890.1"/>
    <property type="molecule type" value="Genomic_DNA"/>
</dbReference>